<gene>
    <name evidence="14" type="ORF">SAMN04489718_0325</name>
</gene>
<reference evidence="15" key="1">
    <citation type="submission" date="2016-10" db="EMBL/GenBank/DDBJ databases">
        <authorList>
            <person name="Varghese N."/>
            <person name="Submissions S."/>
        </authorList>
    </citation>
    <scope>NUCLEOTIDE SEQUENCE [LARGE SCALE GENOMIC DNA]</scope>
    <source>
        <strain evidence="15">DSM 45459</strain>
    </source>
</reference>
<feature type="transmembrane region" description="Helical" evidence="13">
    <location>
        <begin position="282"/>
        <end position="302"/>
    </location>
</feature>
<keyword evidence="3 13" id="KW-0812">Transmembrane</keyword>
<evidence type="ECO:0000256" key="10">
    <source>
        <dbReference type="ARBA" id="ARBA00023157"/>
    </source>
</evidence>
<dbReference type="GO" id="GO:0016020">
    <property type="term" value="C:membrane"/>
    <property type="evidence" value="ECO:0007669"/>
    <property type="project" value="UniProtKB-SubCell"/>
</dbReference>
<organism evidence="14 15">
    <name type="scientific">Actinopolyspora saharensis</name>
    <dbReference type="NCBI Taxonomy" id="995062"/>
    <lineage>
        <taxon>Bacteria</taxon>
        <taxon>Bacillati</taxon>
        <taxon>Actinomycetota</taxon>
        <taxon>Actinomycetes</taxon>
        <taxon>Actinopolysporales</taxon>
        <taxon>Actinopolysporaceae</taxon>
        <taxon>Actinopolyspora</taxon>
    </lineage>
</organism>
<dbReference type="AlphaFoldDB" id="A0A1H0YAZ5"/>
<dbReference type="InterPro" id="IPR050450">
    <property type="entry name" value="COX15/CtaA_HemeA_synthase"/>
</dbReference>
<accession>A0A1H0YAZ5</accession>
<dbReference type="Pfam" id="PF02628">
    <property type="entry name" value="COX15-CtaA"/>
    <property type="match status" value="1"/>
</dbReference>
<evidence type="ECO:0000256" key="5">
    <source>
        <dbReference type="ARBA" id="ARBA00022989"/>
    </source>
</evidence>
<feature type="transmembrane region" description="Helical" evidence="13">
    <location>
        <begin position="140"/>
        <end position="161"/>
    </location>
</feature>
<feature type="transmembrane region" description="Helical" evidence="13">
    <location>
        <begin position="182"/>
        <end position="204"/>
    </location>
</feature>
<evidence type="ECO:0000256" key="8">
    <source>
        <dbReference type="ARBA" id="ARBA00023133"/>
    </source>
</evidence>
<dbReference type="STRING" id="995062.SAMN04489718_0325"/>
<feature type="transmembrane region" description="Helical" evidence="13">
    <location>
        <begin position="256"/>
        <end position="276"/>
    </location>
</feature>
<feature type="compositionally biased region" description="Low complexity" evidence="12">
    <location>
        <begin position="312"/>
        <end position="322"/>
    </location>
</feature>
<dbReference type="EMBL" id="FNKO01000001">
    <property type="protein sequence ID" value="SDQ12046.1"/>
    <property type="molecule type" value="Genomic_DNA"/>
</dbReference>
<evidence type="ECO:0000256" key="6">
    <source>
        <dbReference type="ARBA" id="ARBA00023002"/>
    </source>
</evidence>
<name>A0A1H0YAZ5_9ACTN</name>
<keyword evidence="9 13" id="KW-0472">Membrane</keyword>
<dbReference type="Proteomes" id="UP000199301">
    <property type="component" value="Unassembled WGS sequence"/>
</dbReference>
<keyword evidence="10" id="KW-1015">Disulfide bond</keyword>
<evidence type="ECO:0000256" key="2">
    <source>
        <dbReference type="ARBA" id="ARBA00022475"/>
    </source>
</evidence>
<dbReference type="PANTHER" id="PTHR35457">
    <property type="entry name" value="HEME A SYNTHASE"/>
    <property type="match status" value="1"/>
</dbReference>
<dbReference type="InterPro" id="IPR003780">
    <property type="entry name" value="COX15/CtaA_fam"/>
</dbReference>
<dbReference type="GO" id="GO:0046872">
    <property type="term" value="F:metal ion binding"/>
    <property type="evidence" value="ECO:0007669"/>
    <property type="project" value="UniProtKB-KW"/>
</dbReference>
<sequence length="331" mass="34494">MPTIDLVPTLSLPERISRPSPRLVLASALAVLVTQCLIAVTGATVRVTGSGLGCPTWPQCFPGSMVPVSHAGIAPLHQAVEFGNRLLTWVVAAAALVCVLLSWRVRPVRSRLRLLSVVVLLGVPVQAVIGGMTVLLDLRWWSVSLHFMASAVLIWLAGLLVKAAREGDAAAHPVVPTGMRRLLVALTAVAAAMVFVGTLVTAAGPHAGDPATPRLPLSIPLLTQTHGLLVMAYLCLLAVFGVWLRNASPTRGLLRAYAASCLVVLAQGIVGSVQYATGVPEGLVVLHVAGATLVITTLSLLWGESRYRGEPAAPERAGAERGTSTSEVVGG</sequence>
<feature type="transmembrane region" description="Helical" evidence="13">
    <location>
        <begin position="23"/>
        <end position="43"/>
    </location>
</feature>
<dbReference type="PANTHER" id="PTHR35457:SF1">
    <property type="entry name" value="HEME A SYNTHASE"/>
    <property type="match status" value="1"/>
</dbReference>
<evidence type="ECO:0000256" key="1">
    <source>
        <dbReference type="ARBA" id="ARBA00004141"/>
    </source>
</evidence>
<evidence type="ECO:0000256" key="12">
    <source>
        <dbReference type="SAM" id="MobiDB-lite"/>
    </source>
</evidence>
<feature type="region of interest" description="Disordered" evidence="12">
    <location>
        <begin position="312"/>
        <end position="331"/>
    </location>
</feature>
<keyword evidence="4" id="KW-0479">Metal-binding</keyword>
<feature type="transmembrane region" description="Helical" evidence="13">
    <location>
        <begin position="86"/>
        <end position="105"/>
    </location>
</feature>
<comment type="pathway">
    <text evidence="11">Porphyrin-containing compound metabolism.</text>
</comment>
<keyword evidence="5 13" id="KW-1133">Transmembrane helix</keyword>
<keyword evidence="15" id="KW-1185">Reference proteome</keyword>
<keyword evidence="7" id="KW-0408">Iron</keyword>
<evidence type="ECO:0000256" key="9">
    <source>
        <dbReference type="ARBA" id="ARBA00023136"/>
    </source>
</evidence>
<evidence type="ECO:0000256" key="13">
    <source>
        <dbReference type="SAM" id="Phobius"/>
    </source>
</evidence>
<dbReference type="GO" id="GO:0016491">
    <property type="term" value="F:oxidoreductase activity"/>
    <property type="evidence" value="ECO:0007669"/>
    <property type="project" value="UniProtKB-KW"/>
</dbReference>
<keyword evidence="6" id="KW-0560">Oxidoreductase</keyword>
<keyword evidence="8" id="KW-0350">Heme biosynthesis</keyword>
<evidence type="ECO:0000313" key="14">
    <source>
        <dbReference type="EMBL" id="SDQ12046.1"/>
    </source>
</evidence>
<evidence type="ECO:0000256" key="4">
    <source>
        <dbReference type="ARBA" id="ARBA00022723"/>
    </source>
</evidence>
<dbReference type="GO" id="GO:0006784">
    <property type="term" value="P:heme A biosynthetic process"/>
    <property type="evidence" value="ECO:0007669"/>
    <property type="project" value="InterPro"/>
</dbReference>
<proteinExistence type="predicted"/>
<protein>
    <submittedName>
        <fullName evidence="14">Cytochrome c oxidase assembly protein subunit 15</fullName>
    </submittedName>
</protein>
<evidence type="ECO:0000256" key="7">
    <source>
        <dbReference type="ARBA" id="ARBA00023004"/>
    </source>
</evidence>
<feature type="transmembrane region" description="Helical" evidence="13">
    <location>
        <begin position="224"/>
        <end position="244"/>
    </location>
</feature>
<feature type="transmembrane region" description="Helical" evidence="13">
    <location>
        <begin position="112"/>
        <end position="134"/>
    </location>
</feature>
<evidence type="ECO:0000313" key="15">
    <source>
        <dbReference type="Proteomes" id="UP000199301"/>
    </source>
</evidence>
<evidence type="ECO:0000256" key="3">
    <source>
        <dbReference type="ARBA" id="ARBA00022692"/>
    </source>
</evidence>
<comment type="subcellular location">
    <subcellularLocation>
        <location evidence="1">Membrane</location>
        <topology evidence="1">Multi-pass membrane protein</topology>
    </subcellularLocation>
</comment>
<keyword evidence="2" id="KW-1003">Cell membrane</keyword>
<evidence type="ECO:0000256" key="11">
    <source>
        <dbReference type="ARBA" id="ARBA00023444"/>
    </source>
</evidence>